<dbReference type="SUPFAM" id="SSF51905">
    <property type="entry name" value="FAD/NAD(P)-binding domain"/>
    <property type="match status" value="1"/>
</dbReference>
<evidence type="ECO:0000313" key="2">
    <source>
        <dbReference type="EMBL" id="OBR84041.1"/>
    </source>
</evidence>
<keyword evidence="4" id="KW-1185">Reference proteome</keyword>
<dbReference type="OrthoDB" id="10016252at2759"/>
<dbReference type="AlphaFoldDB" id="A0A1A6A1V0"/>
<dbReference type="KEGG" id="kdj:28970027"/>
<gene>
    <name evidence="2" type="ORF">I303_06328</name>
    <name evidence="3" type="ORF">I303_106308</name>
</gene>
<organism evidence="2">
    <name type="scientific">Kwoniella dejecticola CBS 10117</name>
    <dbReference type="NCBI Taxonomy" id="1296121"/>
    <lineage>
        <taxon>Eukaryota</taxon>
        <taxon>Fungi</taxon>
        <taxon>Dikarya</taxon>
        <taxon>Basidiomycota</taxon>
        <taxon>Agaricomycotina</taxon>
        <taxon>Tremellomycetes</taxon>
        <taxon>Tremellales</taxon>
        <taxon>Cryptococcaceae</taxon>
        <taxon>Kwoniella</taxon>
    </lineage>
</organism>
<evidence type="ECO:0000256" key="1">
    <source>
        <dbReference type="SAM" id="MobiDB-lite"/>
    </source>
</evidence>
<dbReference type="PANTHER" id="PTHR43734">
    <property type="entry name" value="PHYTOENE DESATURASE"/>
    <property type="match status" value="1"/>
</dbReference>
<sequence>MSITAASSSNSVATGSPYNRSTAESDTSFEDEITEMETLVIGAGPTGLGAATRLDQLGRPFIIADSADAPGGLASTDVTSEGFYFDVGGHVIFS</sequence>
<evidence type="ECO:0008006" key="5">
    <source>
        <dbReference type="Google" id="ProtNLM"/>
    </source>
</evidence>
<dbReference type="EMBL" id="KI894033">
    <property type="protein sequence ID" value="OBR84041.1"/>
    <property type="molecule type" value="Genomic_DNA"/>
</dbReference>
<accession>A0A1A6A1V0</accession>
<dbReference type="PANTHER" id="PTHR43734:SF4">
    <property type="entry name" value="AMINE OXIDASE DOMAIN-CONTAINING PROTEIN"/>
    <property type="match status" value="1"/>
</dbReference>
<dbReference type="RefSeq" id="XP_018261883.1">
    <property type="nucleotide sequence ID" value="XM_018409610.1"/>
</dbReference>
<name>A0A1A6A1V0_9TREE</name>
<dbReference type="EMBL" id="CP144536">
    <property type="protein sequence ID" value="WWC63703.1"/>
    <property type="molecule type" value="Genomic_DNA"/>
</dbReference>
<dbReference type="Gene3D" id="3.50.50.60">
    <property type="entry name" value="FAD/NAD(P)-binding domain"/>
    <property type="match status" value="1"/>
</dbReference>
<evidence type="ECO:0000313" key="3">
    <source>
        <dbReference type="EMBL" id="WWC63703.1"/>
    </source>
</evidence>
<feature type="region of interest" description="Disordered" evidence="1">
    <location>
        <begin position="1"/>
        <end position="31"/>
    </location>
</feature>
<reference evidence="3" key="2">
    <citation type="submission" date="2013-07" db="EMBL/GenBank/DDBJ databases">
        <authorList>
            <consortium name="The Broad Institute Genome Sequencing Platform"/>
            <person name="Cuomo C."/>
            <person name="Litvintseva A."/>
            <person name="Chen Y."/>
            <person name="Heitman J."/>
            <person name="Sun S."/>
            <person name="Springer D."/>
            <person name="Dromer F."/>
            <person name="Young S.K."/>
            <person name="Zeng Q."/>
            <person name="Gargeya S."/>
            <person name="Fitzgerald M."/>
            <person name="Abouelleil A."/>
            <person name="Alvarado L."/>
            <person name="Berlin A.M."/>
            <person name="Chapman S.B."/>
            <person name="Dewar J."/>
            <person name="Goldberg J."/>
            <person name="Griggs A."/>
            <person name="Gujja S."/>
            <person name="Hansen M."/>
            <person name="Howarth C."/>
            <person name="Imamovic A."/>
            <person name="Larimer J."/>
            <person name="McCowan C."/>
            <person name="Murphy C."/>
            <person name="Pearson M."/>
            <person name="Priest M."/>
            <person name="Roberts A."/>
            <person name="Saif S."/>
            <person name="Shea T."/>
            <person name="Sykes S."/>
            <person name="Wortman J."/>
            <person name="Nusbaum C."/>
            <person name="Birren B."/>
        </authorList>
    </citation>
    <scope>NUCLEOTIDE SEQUENCE</scope>
    <source>
        <strain evidence="3">CBS 10117</strain>
    </source>
</reference>
<dbReference type="Proteomes" id="UP000078595">
    <property type="component" value="Chromosome 7"/>
</dbReference>
<feature type="compositionally biased region" description="Polar residues" evidence="1">
    <location>
        <begin position="1"/>
        <end position="26"/>
    </location>
</feature>
<dbReference type="GeneID" id="28970027"/>
<protein>
    <recommendedName>
        <fullName evidence="5">Amine oxidase domain-containing protein</fullName>
    </recommendedName>
</protein>
<dbReference type="InterPro" id="IPR036188">
    <property type="entry name" value="FAD/NAD-bd_sf"/>
</dbReference>
<evidence type="ECO:0000313" key="4">
    <source>
        <dbReference type="Proteomes" id="UP000078595"/>
    </source>
</evidence>
<reference evidence="3" key="3">
    <citation type="submission" date="2024-02" db="EMBL/GenBank/DDBJ databases">
        <title>Comparative genomics of Cryptococcus and Kwoniella reveals pathogenesis evolution and contrasting modes of karyotype evolution via chromosome fusion or intercentromeric recombination.</title>
        <authorList>
            <person name="Coelho M.A."/>
            <person name="David-Palma M."/>
            <person name="Shea T."/>
            <person name="Bowers K."/>
            <person name="McGinley-Smith S."/>
            <person name="Mohammad A.W."/>
            <person name="Gnirke A."/>
            <person name="Yurkov A.M."/>
            <person name="Nowrousian M."/>
            <person name="Sun S."/>
            <person name="Cuomo C.A."/>
            <person name="Heitman J."/>
        </authorList>
    </citation>
    <scope>NUCLEOTIDE SEQUENCE</scope>
    <source>
        <strain evidence="3">CBS 10117</strain>
    </source>
</reference>
<dbReference type="VEuPathDB" id="FungiDB:I303_06328"/>
<dbReference type="STRING" id="1296121.A0A1A6A1V0"/>
<proteinExistence type="predicted"/>
<dbReference type="Pfam" id="PF13450">
    <property type="entry name" value="NAD_binding_8"/>
    <property type="match status" value="1"/>
</dbReference>
<reference evidence="2" key="1">
    <citation type="submission" date="2013-07" db="EMBL/GenBank/DDBJ databases">
        <title>The Genome Sequence of Cryptococcus dejecticola CBS10117.</title>
        <authorList>
            <consortium name="The Broad Institute Genome Sequencing Platform"/>
            <person name="Cuomo C."/>
            <person name="Litvintseva A."/>
            <person name="Chen Y."/>
            <person name="Heitman J."/>
            <person name="Sun S."/>
            <person name="Springer D."/>
            <person name="Dromer F."/>
            <person name="Young S.K."/>
            <person name="Zeng Q."/>
            <person name="Gargeya S."/>
            <person name="Fitzgerald M."/>
            <person name="Abouelleil A."/>
            <person name="Alvarado L."/>
            <person name="Berlin A.M."/>
            <person name="Chapman S.B."/>
            <person name="Dewar J."/>
            <person name="Goldberg J."/>
            <person name="Griggs A."/>
            <person name="Gujja S."/>
            <person name="Hansen M."/>
            <person name="Howarth C."/>
            <person name="Imamovic A."/>
            <person name="Larimer J."/>
            <person name="McCowan C."/>
            <person name="Murphy C."/>
            <person name="Pearson M."/>
            <person name="Priest M."/>
            <person name="Roberts A."/>
            <person name="Saif S."/>
            <person name="Shea T."/>
            <person name="Sykes S."/>
            <person name="Wortman J."/>
            <person name="Nusbaum C."/>
            <person name="Birren B."/>
        </authorList>
    </citation>
    <scope>NUCLEOTIDE SEQUENCE [LARGE SCALE GENOMIC DNA]</scope>
    <source>
        <strain evidence="2">CBS 10117</strain>
    </source>
</reference>